<feature type="transmembrane region" description="Helical" evidence="1">
    <location>
        <begin position="54"/>
        <end position="74"/>
    </location>
</feature>
<keyword evidence="1" id="KW-1133">Transmembrane helix</keyword>
<gene>
    <name evidence="2" type="ORF">NA56DRAFT_710021</name>
</gene>
<name>A0A2J6PMT6_9HELO</name>
<dbReference type="AlphaFoldDB" id="A0A2J6PMT6"/>
<feature type="transmembrane region" description="Helical" evidence="1">
    <location>
        <begin position="124"/>
        <end position="145"/>
    </location>
</feature>
<keyword evidence="1" id="KW-0812">Transmembrane</keyword>
<dbReference type="Proteomes" id="UP000235672">
    <property type="component" value="Unassembled WGS sequence"/>
</dbReference>
<organism evidence="2 3">
    <name type="scientific">Hyaloscypha hepaticicola</name>
    <dbReference type="NCBI Taxonomy" id="2082293"/>
    <lineage>
        <taxon>Eukaryota</taxon>
        <taxon>Fungi</taxon>
        <taxon>Dikarya</taxon>
        <taxon>Ascomycota</taxon>
        <taxon>Pezizomycotina</taxon>
        <taxon>Leotiomycetes</taxon>
        <taxon>Helotiales</taxon>
        <taxon>Hyaloscyphaceae</taxon>
        <taxon>Hyaloscypha</taxon>
    </lineage>
</organism>
<sequence>MPHHKIPSGTSIQSSHRLLASLKLELLRYALSGSAAFILIALALGTLAQPPCSLVIPPPFLCGLEGLTILFFLIQARFVHISQRTRTFTIAVKRTTTTHDDTRSLVKYVERPKLELIAPMMLQIWKVIFISGSWFTTTMAILYWLDWAAVQYCHCGSTFDRLPGRSRTVSLQYSTLTKNAPSANGTGLYKERRLIMSTC</sequence>
<evidence type="ECO:0000313" key="2">
    <source>
        <dbReference type="EMBL" id="PMD15351.1"/>
    </source>
</evidence>
<reference evidence="2 3" key="1">
    <citation type="submission" date="2016-05" db="EMBL/GenBank/DDBJ databases">
        <title>A degradative enzymes factory behind the ericoid mycorrhizal symbiosis.</title>
        <authorList>
            <consortium name="DOE Joint Genome Institute"/>
            <person name="Martino E."/>
            <person name="Morin E."/>
            <person name="Grelet G."/>
            <person name="Kuo A."/>
            <person name="Kohler A."/>
            <person name="Daghino S."/>
            <person name="Barry K."/>
            <person name="Choi C."/>
            <person name="Cichocki N."/>
            <person name="Clum A."/>
            <person name="Copeland A."/>
            <person name="Hainaut M."/>
            <person name="Haridas S."/>
            <person name="Labutti K."/>
            <person name="Lindquist E."/>
            <person name="Lipzen A."/>
            <person name="Khouja H.-R."/>
            <person name="Murat C."/>
            <person name="Ohm R."/>
            <person name="Olson A."/>
            <person name="Spatafora J."/>
            <person name="Veneault-Fourrey C."/>
            <person name="Henrissat B."/>
            <person name="Grigoriev I."/>
            <person name="Martin F."/>
            <person name="Perotto S."/>
        </authorList>
    </citation>
    <scope>NUCLEOTIDE SEQUENCE [LARGE SCALE GENOMIC DNA]</scope>
    <source>
        <strain evidence="2 3">UAMH 7357</strain>
    </source>
</reference>
<accession>A0A2J6PMT6</accession>
<keyword evidence="3" id="KW-1185">Reference proteome</keyword>
<dbReference type="EMBL" id="KZ613514">
    <property type="protein sequence ID" value="PMD15351.1"/>
    <property type="molecule type" value="Genomic_DNA"/>
</dbReference>
<feature type="transmembrane region" description="Helical" evidence="1">
    <location>
        <begin position="26"/>
        <end position="48"/>
    </location>
</feature>
<evidence type="ECO:0000313" key="3">
    <source>
        <dbReference type="Proteomes" id="UP000235672"/>
    </source>
</evidence>
<proteinExistence type="predicted"/>
<evidence type="ECO:0000256" key="1">
    <source>
        <dbReference type="SAM" id="Phobius"/>
    </source>
</evidence>
<protein>
    <submittedName>
        <fullName evidence="2">Uncharacterized protein</fullName>
    </submittedName>
</protein>
<keyword evidence="1" id="KW-0472">Membrane</keyword>
<dbReference type="OrthoDB" id="3561171at2759"/>